<dbReference type="Pfam" id="PF13432">
    <property type="entry name" value="TPR_16"/>
    <property type="match status" value="1"/>
</dbReference>
<dbReference type="InterPro" id="IPR050498">
    <property type="entry name" value="Ycf3"/>
</dbReference>
<dbReference type="SUPFAM" id="SSF81901">
    <property type="entry name" value="HCP-like"/>
    <property type="match status" value="1"/>
</dbReference>
<dbReference type="PROSITE" id="PS50005">
    <property type="entry name" value="TPR"/>
    <property type="match status" value="5"/>
</dbReference>
<dbReference type="SMART" id="SM01426">
    <property type="entry name" value="SAM_HD_adjacent"/>
    <property type="match status" value="7"/>
</dbReference>
<feature type="repeat" description="TPR" evidence="3">
    <location>
        <begin position="723"/>
        <end position="756"/>
    </location>
</feature>
<feature type="repeat" description="TPR" evidence="3">
    <location>
        <begin position="791"/>
        <end position="824"/>
    </location>
</feature>
<dbReference type="SUPFAM" id="SSF48452">
    <property type="entry name" value="TPR-like"/>
    <property type="match status" value="3"/>
</dbReference>
<evidence type="ECO:0000256" key="4">
    <source>
        <dbReference type="SAM" id="MobiDB-lite"/>
    </source>
</evidence>
<feature type="repeat" description="TPR" evidence="3">
    <location>
        <begin position="959"/>
        <end position="992"/>
    </location>
</feature>
<dbReference type="PANTHER" id="PTHR44858:SF1">
    <property type="entry name" value="UDP-N-ACETYLGLUCOSAMINE--PEPTIDE N-ACETYLGLUCOSAMINYLTRANSFERASE SPINDLY-RELATED"/>
    <property type="match status" value="1"/>
</dbReference>
<feature type="region of interest" description="Disordered" evidence="4">
    <location>
        <begin position="231"/>
        <end position="251"/>
    </location>
</feature>
<keyword evidence="6" id="KW-1185">Reference proteome</keyword>
<feature type="repeat" description="TPR" evidence="3">
    <location>
        <begin position="859"/>
        <end position="892"/>
    </location>
</feature>
<name>A0ABZ0CMH9_9SPIR</name>
<protein>
    <submittedName>
        <fullName evidence="5">Tetratricopeptide repeat protein</fullName>
    </submittedName>
</protein>
<organism evidence="5 6">
    <name type="scientific">Borreliella lusitaniae</name>
    <dbReference type="NCBI Taxonomy" id="100177"/>
    <lineage>
        <taxon>Bacteria</taxon>
        <taxon>Pseudomonadati</taxon>
        <taxon>Spirochaetota</taxon>
        <taxon>Spirochaetia</taxon>
        <taxon>Spirochaetales</taxon>
        <taxon>Borreliaceae</taxon>
        <taxon>Borreliella</taxon>
    </lineage>
</organism>
<dbReference type="InterPro" id="IPR011990">
    <property type="entry name" value="TPR-like_helical_dom_sf"/>
</dbReference>
<evidence type="ECO:0000256" key="2">
    <source>
        <dbReference type="ARBA" id="ARBA00022803"/>
    </source>
</evidence>
<dbReference type="InterPro" id="IPR006597">
    <property type="entry name" value="Sel1-like"/>
</dbReference>
<accession>A0ABZ0CMH9</accession>
<dbReference type="InterPro" id="IPR019734">
    <property type="entry name" value="TPR_rpt"/>
</dbReference>
<sequence>MNKKRTNFSVLLLLIFLLISSFGGFGYYIYQSKLNDKNQEIMLNEVKNSIIDRNYKKAYSVAKLLQDKYPQNEDIVMLANTLAEIANSSPFESNELQRDSANQILDKIKGQDNEKTNVNENFDIAFNNRYIKDNTITENYSDRKDDVGIEDEDISEFKKSKIPEKINPNTKTKEEDQTIQSTNPKLNVNEQKNLFNLEKLKKKLSENSNSENILNNPQEIENDRQNINFSKEKNSEPILKTPNNNKYSNDNNAKSLKEIASNSKKESHLTPSGQTIIGKIHRPYSYLIKKELYEILDDINTGRITLGKNRLKELIKKGLSDKFQKVNELIESLKTKEASNLLLTLIKKDIEPNLININIPKDPYKKDIFQSNKEDNNIKRLEDLKSKVYSIKPSDLENPKDRQQAIKDLNEFLKINPNDTHASNTLAQANNIQHLEDLKSKVYSIKPSDLENPKDRQQAIKDLNEFLKINPNDTHASNTLAQANNIQHLEDLKSKVYSIKPSDLENPKGRQQAIKDLNEFLKINPNDTHASNTLAQANNIQHLEDLKSKVYSIKPSDLENPKDRQQAIKDLNEFLKINPNDTHASNTLAQANNIQHLEDLKSKVYSIKPSDLENPKDRQQAIKDLNEFLKINPNDTHASNTLAQANNIQHLEDLKSKVYSIKPSDLENPKGRQQAIKDLNEFLKINPNDTYASKTLAQAYENNGDLLKTENLYEKITKLTNTQEDYYKLGIIRFKLKKYERSIESFDQTIRLNPKHKKAHNNKGIALMMLNKNKGAIESFEKAIQIDKNYGIAYYQKGIAEEKNGNMKQAFESFKNAYNIDKKLNYALKAGIISNNLGNFKQSEEYLSFFNKNATKPNEIAIYNLSIAKFENNKLKEALETINKACDLNPEKSEYLYLKASINLKNGNYQNAISLYNLVIKKNTENTSAHINLAKAYEKSGNKDQAISTLEKIINKNNKLALNNLGILYKKQKNYQKAIEIFEKAINNLDIEAKYNLATTLIEINDNARAKNLLKEYTQLKPNNPEALHALGIIEYNENNNDQTLRELVKKFPNYKKNENIKKIIGT</sequence>
<dbReference type="SMART" id="SM00028">
    <property type="entry name" value="TPR"/>
    <property type="match status" value="9"/>
</dbReference>
<evidence type="ECO:0000256" key="1">
    <source>
        <dbReference type="ARBA" id="ARBA00022737"/>
    </source>
</evidence>
<evidence type="ECO:0000313" key="5">
    <source>
        <dbReference type="EMBL" id="WNY68436.1"/>
    </source>
</evidence>
<dbReference type="Gene3D" id="1.25.40.10">
    <property type="entry name" value="Tetratricopeptide repeat domain"/>
    <property type="match status" value="6"/>
</dbReference>
<dbReference type="PROSITE" id="PS50293">
    <property type="entry name" value="TPR_REGION"/>
    <property type="match status" value="2"/>
</dbReference>
<dbReference type="SMART" id="SM00671">
    <property type="entry name" value="SEL1"/>
    <property type="match status" value="2"/>
</dbReference>
<keyword evidence="1" id="KW-0677">Repeat</keyword>
<reference evidence="5" key="1">
    <citation type="submission" date="2023-07" db="EMBL/GenBank/DDBJ databases">
        <title>Genome sequencing of multiple Borrelia sensu lato isolates.</title>
        <authorList>
            <person name="Mongodin E.F."/>
            <person name="Rudenko N."/>
            <person name="Fraser C.M."/>
            <person name="Schutzer S."/>
            <person name="Luft B."/>
            <person name="Morgan R."/>
            <person name="Chastens S."/>
            <person name="Qiu W."/>
        </authorList>
    </citation>
    <scope>NUCLEOTIDE SEQUENCE [LARGE SCALE GENOMIC DNA]</scope>
    <source>
        <strain evidence="5">PotiB3</strain>
    </source>
</reference>
<evidence type="ECO:0000256" key="3">
    <source>
        <dbReference type="PROSITE-ProRule" id="PRU00339"/>
    </source>
</evidence>
<evidence type="ECO:0000313" key="6">
    <source>
        <dbReference type="Proteomes" id="UP001301963"/>
    </source>
</evidence>
<dbReference type="PANTHER" id="PTHR44858">
    <property type="entry name" value="TETRATRICOPEPTIDE REPEAT PROTEIN 6"/>
    <property type="match status" value="1"/>
</dbReference>
<gene>
    <name evidence="5" type="ORF">QIA44_01035</name>
</gene>
<keyword evidence="2 3" id="KW-0802">TPR repeat</keyword>
<feature type="repeat" description="TPR" evidence="3">
    <location>
        <begin position="757"/>
        <end position="790"/>
    </location>
</feature>
<dbReference type="RefSeq" id="WP_316383605.1">
    <property type="nucleotide sequence ID" value="NZ_CP132468.1"/>
</dbReference>
<dbReference type="EMBL" id="CP132468">
    <property type="protein sequence ID" value="WNY68436.1"/>
    <property type="molecule type" value="Genomic_DNA"/>
</dbReference>
<dbReference type="Pfam" id="PF14559">
    <property type="entry name" value="TPR_19"/>
    <property type="match status" value="2"/>
</dbReference>
<proteinExistence type="predicted"/>
<dbReference type="Proteomes" id="UP001301963">
    <property type="component" value="Chromosome"/>
</dbReference>